<accession>A0ABP9D7M7</accession>
<reference evidence="3" key="1">
    <citation type="journal article" date="2019" name="Int. J. Syst. Evol. Microbiol.">
        <title>The Global Catalogue of Microorganisms (GCM) 10K type strain sequencing project: providing services to taxonomists for standard genome sequencing and annotation.</title>
        <authorList>
            <consortium name="The Broad Institute Genomics Platform"/>
            <consortium name="The Broad Institute Genome Sequencing Center for Infectious Disease"/>
            <person name="Wu L."/>
            <person name="Ma J."/>
        </authorList>
    </citation>
    <scope>NUCLEOTIDE SEQUENCE [LARGE SCALE GENOMIC DNA]</scope>
    <source>
        <strain evidence="3">JCM 18326</strain>
    </source>
</reference>
<evidence type="ECO:0000256" key="1">
    <source>
        <dbReference type="SAM" id="SignalP"/>
    </source>
</evidence>
<protein>
    <submittedName>
        <fullName evidence="2">Uncharacterized protein</fullName>
    </submittedName>
</protein>
<dbReference type="InterPro" id="IPR008928">
    <property type="entry name" value="6-hairpin_glycosidase_sf"/>
</dbReference>
<dbReference type="PANTHER" id="PTHR23403:SF1">
    <property type="entry name" value="TREHALASE"/>
    <property type="match status" value="1"/>
</dbReference>
<comment type="caution">
    <text evidence="2">The sequence shown here is derived from an EMBL/GenBank/DDBJ whole genome shotgun (WGS) entry which is preliminary data.</text>
</comment>
<dbReference type="SUPFAM" id="SSF48208">
    <property type="entry name" value="Six-hairpin glycosidases"/>
    <property type="match status" value="1"/>
</dbReference>
<dbReference type="PANTHER" id="PTHR23403">
    <property type="entry name" value="TREHALASE"/>
    <property type="match status" value="1"/>
</dbReference>
<name>A0ABP9D7M7_9BACT</name>
<dbReference type="InterPro" id="IPR001661">
    <property type="entry name" value="Glyco_hydro_37"/>
</dbReference>
<keyword evidence="1" id="KW-0732">Signal</keyword>
<keyword evidence="3" id="KW-1185">Reference proteome</keyword>
<sequence>MKNYLLTLLMTTTCLLGVYAQNLQEEQLDSIPQSMEVVKESRCIGVSPTLSQPLFTGNYWEATFALMQLQEDSVSRKVLLQQLPHLGLTLPLFSLEHHEKLMNWLPLLEKEYRYWMEGMGQFPKDKVSFKRLVRMPDGSILNRYWENVEQEGKHYIEGELDSIQNERAMQLSGWHSQGRWTDEQDETERLEISRLVPVDLNCLLYVMEKTLATLYWHQKSYEKAKYLQGLAKKRRRAINVYCWNKVAKIYSDFHIDKQYPVNRFTAATIFPLVAQIANETRATQIAKHLRNHFIGSTGIKTNLKQEGEPLPFEWPPIQYFSVIGLNNYRFYFLSKQIEHNWSQSVVKYQESEMLSPIAQQVLSTFQKKQ</sequence>
<dbReference type="RefSeq" id="WP_345371171.1">
    <property type="nucleotide sequence ID" value="NZ_BAABJX010000028.1"/>
</dbReference>
<evidence type="ECO:0000313" key="3">
    <source>
        <dbReference type="Proteomes" id="UP001500298"/>
    </source>
</evidence>
<feature type="chain" id="PRO_5046181077" evidence="1">
    <location>
        <begin position="21"/>
        <end position="369"/>
    </location>
</feature>
<organism evidence="2 3">
    <name type="scientific">Algivirga pacifica</name>
    <dbReference type="NCBI Taxonomy" id="1162670"/>
    <lineage>
        <taxon>Bacteria</taxon>
        <taxon>Pseudomonadati</taxon>
        <taxon>Bacteroidota</taxon>
        <taxon>Cytophagia</taxon>
        <taxon>Cytophagales</taxon>
        <taxon>Flammeovirgaceae</taxon>
        <taxon>Algivirga</taxon>
    </lineage>
</organism>
<evidence type="ECO:0000313" key="2">
    <source>
        <dbReference type="EMBL" id="GAA4833547.1"/>
    </source>
</evidence>
<dbReference type="Proteomes" id="UP001500298">
    <property type="component" value="Unassembled WGS sequence"/>
</dbReference>
<dbReference type="InterPro" id="IPR012341">
    <property type="entry name" value="6hp_glycosidase-like_sf"/>
</dbReference>
<gene>
    <name evidence="2" type="ORF">GCM10023331_18480</name>
</gene>
<feature type="signal peptide" evidence="1">
    <location>
        <begin position="1"/>
        <end position="20"/>
    </location>
</feature>
<proteinExistence type="predicted"/>
<dbReference type="Gene3D" id="1.50.10.10">
    <property type="match status" value="1"/>
</dbReference>
<dbReference type="EMBL" id="BAABJX010000028">
    <property type="protein sequence ID" value="GAA4833547.1"/>
    <property type="molecule type" value="Genomic_DNA"/>
</dbReference>
<dbReference type="Pfam" id="PF01204">
    <property type="entry name" value="Trehalase"/>
    <property type="match status" value="1"/>
</dbReference>
<dbReference type="PRINTS" id="PR00744">
    <property type="entry name" value="GLHYDRLASE37"/>
</dbReference>